<feature type="compositionally biased region" description="Polar residues" evidence="1">
    <location>
        <begin position="154"/>
        <end position="166"/>
    </location>
</feature>
<evidence type="ECO:0000256" key="2">
    <source>
        <dbReference type="SAM" id="SignalP"/>
    </source>
</evidence>
<keyword evidence="4" id="KW-1185">Reference proteome</keyword>
<organism evidence="3 4">
    <name type="scientific">Temnothorax longispinosus</name>
    <dbReference type="NCBI Taxonomy" id="300112"/>
    <lineage>
        <taxon>Eukaryota</taxon>
        <taxon>Metazoa</taxon>
        <taxon>Ecdysozoa</taxon>
        <taxon>Arthropoda</taxon>
        <taxon>Hexapoda</taxon>
        <taxon>Insecta</taxon>
        <taxon>Pterygota</taxon>
        <taxon>Neoptera</taxon>
        <taxon>Endopterygota</taxon>
        <taxon>Hymenoptera</taxon>
        <taxon>Apocrita</taxon>
        <taxon>Aculeata</taxon>
        <taxon>Formicoidea</taxon>
        <taxon>Formicidae</taxon>
        <taxon>Myrmicinae</taxon>
        <taxon>Temnothorax</taxon>
    </lineage>
</organism>
<comment type="caution">
    <text evidence="3">The sequence shown here is derived from an EMBL/GenBank/DDBJ whole genome shotgun (WGS) entry which is preliminary data.</text>
</comment>
<reference evidence="3 4" key="1">
    <citation type="journal article" date="2019" name="Philos. Trans. R. Soc. Lond., B, Biol. Sci.">
        <title>Ant behaviour and brain gene expression of defending hosts depend on the ecological success of the intruding social parasite.</title>
        <authorList>
            <person name="Kaur R."/>
            <person name="Stoldt M."/>
            <person name="Jongepier E."/>
            <person name="Feldmeyer B."/>
            <person name="Menzel F."/>
            <person name="Bornberg-Bauer E."/>
            <person name="Foitzik S."/>
        </authorList>
    </citation>
    <scope>NUCLEOTIDE SEQUENCE [LARGE SCALE GENOMIC DNA]</scope>
    <source>
        <tissue evidence="3">Whole body</tissue>
    </source>
</reference>
<sequence length="226" mass="24042">MLALRGLLLVIAACRVAVAKPPAPVYDQRQTGDLNVQIELKDVQVVALLNSKLLDDYTDYDYFYDYADFTLKPGNRPTTTSPATSTTEKNDIMQVSEPIPSQNSTVSASAGDTSPSASDATPSKDEEAPPDADPSNGTASDTTPSKDEGIPNADRSNGTASSTPNADNDKGQPSEEEEDGVGTAPSTTVKAVHALRSQKRCKSGYVPNGNGRCRRASRPWLTRLLP</sequence>
<name>A0A4V3S7K5_9HYME</name>
<dbReference type="AlphaFoldDB" id="A0A4V3S7K5"/>
<proteinExistence type="predicted"/>
<evidence type="ECO:0000313" key="3">
    <source>
        <dbReference type="EMBL" id="TGZ37674.1"/>
    </source>
</evidence>
<dbReference type="Proteomes" id="UP000310200">
    <property type="component" value="Unassembled WGS sequence"/>
</dbReference>
<feature type="region of interest" description="Disordered" evidence="1">
    <location>
        <begin position="71"/>
        <end position="189"/>
    </location>
</feature>
<feature type="compositionally biased region" description="Low complexity" evidence="1">
    <location>
        <begin position="77"/>
        <end position="87"/>
    </location>
</feature>
<feature type="region of interest" description="Disordered" evidence="1">
    <location>
        <begin position="202"/>
        <end position="226"/>
    </location>
</feature>
<evidence type="ECO:0000313" key="4">
    <source>
        <dbReference type="Proteomes" id="UP000310200"/>
    </source>
</evidence>
<dbReference type="EMBL" id="QBLH01003521">
    <property type="protein sequence ID" value="TGZ37674.1"/>
    <property type="molecule type" value="Genomic_DNA"/>
</dbReference>
<feature type="compositionally biased region" description="Polar residues" evidence="1">
    <location>
        <begin position="99"/>
        <end position="121"/>
    </location>
</feature>
<protein>
    <submittedName>
        <fullName evidence="3">Uncharacterized protein</fullName>
    </submittedName>
</protein>
<feature type="chain" id="PRO_5020908045" evidence="2">
    <location>
        <begin position="20"/>
        <end position="226"/>
    </location>
</feature>
<keyword evidence="2" id="KW-0732">Signal</keyword>
<feature type="signal peptide" evidence="2">
    <location>
        <begin position="1"/>
        <end position="19"/>
    </location>
</feature>
<evidence type="ECO:0000256" key="1">
    <source>
        <dbReference type="SAM" id="MobiDB-lite"/>
    </source>
</evidence>
<gene>
    <name evidence="3" type="ORF">DBV15_03336</name>
</gene>
<accession>A0A4V3S7K5</accession>